<evidence type="ECO:0000256" key="1">
    <source>
        <dbReference type="SAM" id="MobiDB-lite"/>
    </source>
</evidence>
<evidence type="ECO:0000313" key="2">
    <source>
        <dbReference type="EMBL" id="MBL4932636.1"/>
    </source>
</evidence>
<protein>
    <submittedName>
        <fullName evidence="2">Small, acid-soluble spore protein, alpha/beta type</fullName>
    </submittedName>
</protein>
<accession>A0A937K3Q9</accession>
<dbReference type="RefSeq" id="WP_202767980.1">
    <property type="nucleotide sequence ID" value="NZ_JAESWA010000022.1"/>
</dbReference>
<dbReference type="AlphaFoldDB" id="A0A937K3Q9"/>
<sequence>MSHKNNKNSKDNKKSRQKTHKEVKKMQEETANEIGFSKQSRKLGKNESRIDSSIENRAPRTPIREK</sequence>
<feature type="region of interest" description="Disordered" evidence="1">
    <location>
        <begin position="1"/>
        <end position="66"/>
    </location>
</feature>
<keyword evidence="3" id="KW-1185">Reference proteome</keyword>
<reference evidence="2" key="1">
    <citation type="submission" date="2021-01" db="EMBL/GenBank/DDBJ databases">
        <title>Genome public.</title>
        <authorList>
            <person name="Liu C."/>
            <person name="Sun Q."/>
        </authorList>
    </citation>
    <scope>NUCLEOTIDE SEQUENCE</scope>
    <source>
        <strain evidence="2">YIM B02565</strain>
    </source>
</reference>
<comment type="caution">
    <text evidence="2">The sequence shown here is derived from an EMBL/GenBank/DDBJ whole genome shotgun (WGS) entry which is preliminary data.</text>
</comment>
<feature type="compositionally biased region" description="Basic and acidic residues" evidence="1">
    <location>
        <begin position="44"/>
        <end position="66"/>
    </location>
</feature>
<evidence type="ECO:0000313" key="3">
    <source>
        <dbReference type="Proteomes" id="UP000623681"/>
    </source>
</evidence>
<dbReference type="EMBL" id="JAESWA010000022">
    <property type="protein sequence ID" value="MBL4932636.1"/>
    <property type="molecule type" value="Genomic_DNA"/>
</dbReference>
<proteinExistence type="predicted"/>
<organism evidence="2 3">
    <name type="scientific">Clostridium paridis</name>
    <dbReference type="NCBI Taxonomy" id="2803863"/>
    <lineage>
        <taxon>Bacteria</taxon>
        <taxon>Bacillati</taxon>
        <taxon>Bacillota</taxon>
        <taxon>Clostridia</taxon>
        <taxon>Eubacteriales</taxon>
        <taxon>Clostridiaceae</taxon>
        <taxon>Clostridium</taxon>
    </lineage>
</organism>
<dbReference type="Proteomes" id="UP000623681">
    <property type="component" value="Unassembled WGS sequence"/>
</dbReference>
<gene>
    <name evidence="2" type="ORF">JK634_12505</name>
</gene>
<name>A0A937K3Q9_9CLOT</name>